<dbReference type="HOGENOM" id="CLU_018254_1_0_1"/>
<feature type="compositionally biased region" description="Polar residues" evidence="1">
    <location>
        <begin position="79"/>
        <end position="88"/>
    </location>
</feature>
<gene>
    <name evidence="2" type="ORF">OCS_06463</name>
</gene>
<feature type="region of interest" description="Disordered" evidence="1">
    <location>
        <begin position="59"/>
        <end position="133"/>
    </location>
</feature>
<dbReference type="eggNOG" id="ENOG502STJP">
    <property type="taxonomic scope" value="Eukaryota"/>
</dbReference>
<feature type="compositionally biased region" description="Low complexity" evidence="1">
    <location>
        <begin position="98"/>
        <end position="123"/>
    </location>
</feature>
<feature type="compositionally biased region" description="Polar residues" evidence="1">
    <location>
        <begin position="124"/>
        <end position="133"/>
    </location>
</feature>
<proteinExistence type="predicted"/>
<accession>T5A5Z9</accession>
<feature type="compositionally biased region" description="Polar residues" evidence="1">
    <location>
        <begin position="524"/>
        <end position="533"/>
    </location>
</feature>
<dbReference type="AlphaFoldDB" id="T5A5Z9"/>
<reference evidence="2 3" key="1">
    <citation type="journal article" date="2013" name="Chin. Sci. Bull.">
        <title>Genome survey uncovers the secrets of sex and lifestyle in caterpillar fungus.</title>
        <authorList>
            <person name="Hu X."/>
            <person name="Zhang Y."/>
            <person name="Xiao G."/>
            <person name="Zheng P."/>
            <person name="Xia Y."/>
            <person name="Zhang X."/>
            <person name="St Leger R.J."/>
            <person name="Liu X."/>
            <person name="Wang C."/>
        </authorList>
    </citation>
    <scope>NUCLEOTIDE SEQUENCE [LARGE SCALE GENOMIC DNA]</scope>
    <source>
        <strain evidence="3">Co18 / CGMCC 3.14243</strain>
        <tissue evidence="2">Fruit-body</tissue>
    </source>
</reference>
<dbReference type="OrthoDB" id="3538943at2759"/>
<evidence type="ECO:0000313" key="3">
    <source>
        <dbReference type="Proteomes" id="UP000019374"/>
    </source>
</evidence>
<evidence type="ECO:0000256" key="1">
    <source>
        <dbReference type="SAM" id="MobiDB-lite"/>
    </source>
</evidence>
<protein>
    <submittedName>
        <fullName evidence="2">Uncharacterized protein</fullName>
    </submittedName>
</protein>
<evidence type="ECO:0000313" key="2">
    <source>
        <dbReference type="EMBL" id="EQK97825.1"/>
    </source>
</evidence>
<feature type="region of interest" description="Disordered" evidence="1">
    <location>
        <begin position="315"/>
        <end position="352"/>
    </location>
</feature>
<dbReference type="EMBL" id="KE656516">
    <property type="protein sequence ID" value="EQK97825.1"/>
    <property type="molecule type" value="Genomic_DNA"/>
</dbReference>
<dbReference type="Proteomes" id="UP000019374">
    <property type="component" value="Unassembled WGS sequence"/>
</dbReference>
<feature type="compositionally biased region" description="Basic and acidic residues" evidence="1">
    <location>
        <begin position="496"/>
        <end position="507"/>
    </location>
</feature>
<feature type="region of interest" description="Disordered" evidence="1">
    <location>
        <begin position="485"/>
        <end position="533"/>
    </location>
</feature>
<sequence length="533" mass="57938">MSLASQSLQDITGLLGRRSHALIPKDQLRLVEQPDSWAANFRDSQAHIPGHVLETTKQAYRASKGASSRNDDHVEGKSLSVQDDSVSNVRHEDGPGRAPASSAPPEDMCPSSPGESIPWSSSPHRSQPPKQAHINSSIIRETPKAPSFRALPPLESQVLQGVYPEGTSSSNDDDDLEMALPQAQASADAPVNIAAARMVPSATPYRVDNTQAVGTPPPCAQPSQPVEFPATAAINAKSFSPKPPVDGRRHRHKMIELTDSPVKPVASAKVGRRMPATKMFVDDVSSSHDTSSNSMVPATCQDASALSRVATSIEPTTALQPVTPRPGTGQTDQDGRKLGVLNPSRPTHPGRTRPLVRQAAQAWPTEPANQQLDPYRVFVAEYPDYVTCHGGSLWNFVRACVCVNYLRKERLLREYLFDDFVRAFSVGYLQYVARAGSGQDPLPAVEWFNLLGGAPLYDRMVVSRKNLEAILASFPEEVKKARNIIKNDDEDDDDAIERARPAERESPRCCWRGPSRDSRRGASTLATGDSTGP</sequence>
<organism evidence="2 3">
    <name type="scientific">Ophiocordyceps sinensis (strain Co18 / CGMCC 3.14243)</name>
    <name type="common">Yarsagumba caterpillar fungus</name>
    <name type="synonym">Hirsutella sinensis</name>
    <dbReference type="NCBI Taxonomy" id="911162"/>
    <lineage>
        <taxon>Eukaryota</taxon>
        <taxon>Fungi</taxon>
        <taxon>Dikarya</taxon>
        <taxon>Ascomycota</taxon>
        <taxon>Pezizomycotina</taxon>
        <taxon>Sordariomycetes</taxon>
        <taxon>Hypocreomycetidae</taxon>
        <taxon>Hypocreales</taxon>
        <taxon>Ophiocordycipitaceae</taxon>
        <taxon>Ophiocordyceps</taxon>
    </lineage>
</organism>
<name>T5A5Z9_OPHSC</name>